<dbReference type="InterPro" id="IPR050900">
    <property type="entry name" value="Transposase_IS3/IS150/IS904"/>
</dbReference>
<evidence type="ECO:0000313" key="2">
    <source>
        <dbReference type="EMBL" id="MBK3519982.1"/>
    </source>
</evidence>
<dbReference type="PANTHER" id="PTHR46889:SF4">
    <property type="entry name" value="TRANSPOSASE INSO FOR INSERTION SEQUENCE ELEMENT IS911B-RELATED"/>
    <property type="match status" value="1"/>
</dbReference>
<dbReference type="RefSeq" id="WP_200467199.1">
    <property type="nucleotide sequence ID" value="NZ_JAENRR010000116.1"/>
</dbReference>
<sequence length="414" mass="48895">MRKYRSYHTSLKLLAKADKLPMHYNSLIDRSTIWRWKQEPDRKYTSIELSEIETLNKFLSRQEAHQIMSSYLRLALALSLILSTSKAAGLTLKDKKEEFVHTLLRYKHLVDYNLVLRIFRIPTSVFYYWKTKVLHKCNQSAFSLCQKRFPQQLTIDEVSTMKNLALNPQFRFWPVCSLAWYAMRENELFVSLSTWYKYLRKLGINRPRPPKKKRYPRGITATKPNQFWHADITVVKSLDGLKNYVYLLMDNYSKYIINWRVESAVSGKIRVETIKEAYKIVTSKQMKIQLILDGGPENNNKEVNDFVLCEEVNISKLIALKDIPFSNSLIEAQNKLLKYQYLFKHQYSDINQLRKLLQVVITDYNFQRPHNVLKGLTPYEAYIGRKPAPNEWKIKIKQAQQKRIINSQTVCTSC</sequence>
<comment type="caution">
    <text evidence="2">The sequence shown here is derived from an EMBL/GenBank/DDBJ whole genome shotgun (WGS) entry which is preliminary data.</text>
</comment>
<dbReference type="Gene3D" id="3.30.420.10">
    <property type="entry name" value="Ribonuclease H-like superfamily/Ribonuclease H"/>
    <property type="match status" value="1"/>
</dbReference>
<dbReference type="Proteomes" id="UP000605676">
    <property type="component" value="Unassembled WGS sequence"/>
</dbReference>
<name>A0ABS1HR01_9BACT</name>
<dbReference type="PANTHER" id="PTHR46889">
    <property type="entry name" value="TRANSPOSASE INSF FOR INSERTION SEQUENCE IS3B-RELATED"/>
    <property type="match status" value="1"/>
</dbReference>
<dbReference type="SUPFAM" id="SSF53098">
    <property type="entry name" value="Ribonuclease H-like"/>
    <property type="match status" value="1"/>
</dbReference>
<accession>A0ABS1HR01</accession>
<dbReference type="InterPro" id="IPR036397">
    <property type="entry name" value="RNaseH_sf"/>
</dbReference>
<organism evidence="2 3">
    <name type="scientific">Carboxylicivirga marina</name>
    <dbReference type="NCBI Taxonomy" id="2800988"/>
    <lineage>
        <taxon>Bacteria</taxon>
        <taxon>Pseudomonadati</taxon>
        <taxon>Bacteroidota</taxon>
        <taxon>Bacteroidia</taxon>
        <taxon>Marinilabiliales</taxon>
        <taxon>Marinilabiliaceae</taxon>
        <taxon>Carboxylicivirga</taxon>
    </lineage>
</organism>
<reference evidence="2 3" key="1">
    <citation type="submission" date="2021-01" db="EMBL/GenBank/DDBJ databases">
        <title>Carboxyliciviraga sp.nov., isolated from coastal sediments.</title>
        <authorList>
            <person name="Lu D."/>
            <person name="Zhang T."/>
        </authorList>
    </citation>
    <scope>NUCLEOTIDE SEQUENCE [LARGE SCALE GENOMIC DNA]</scope>
    <source>
        <strain evidence="2 3">N1Y132</strain>
    </source>
</reference>
<proteinExistence type="predicted"/>
<feature type="domain" description="Integrase catalytic" evidence="1">
    <location>
        <begin position="220"/>
        <end position="386"/>
    </location>
</feature>
<gene>
    <name evidence="2" type="ORF">JIV24_21790</name>
</gene>
<dbReference type="PROSITE" id="PS50994">
    <property type="entry name" value="INTEGRASE"/>
    <property type="match status" value="1"/>
</dbReference>
<keyword evidence="3" id="KW-1185">Reference proteome</keyword>
<dbReference type="InterPro" id="IPR012337">
    <property type="entry name" value="RNaseH-like_sf"/>
</dbReference>
<dbReference type="EMBL" id="JAENRR010000116">
    <property type="protein sequence ID" value="MBK3519982.1"/>
    <property type="molecule type" value="Genomic_DNA"/>
</dbReference>
<evidence type="ECO:0000313" key="3">
    <source>
        <dbReference type="Proteomes" id="UP000605676"/>
    </source>
</evidence>
<dbReference type="Pfam" id="PF00665">
    <property type="entry name" value="rve"/>
    <property type="match status" value="1"/>
</dbReference>
<protein>
    <submittedName>
        <fullName evidence="2">Transposase</fullName>
    </submittedName>
</protein>
<dbReference type="Pfam" id="PF13683">
    <property type="entry name" value="rve_3"/>
    <property type="match status" value="1"/>
</dbReference>
<dbReference type="InterPro" id="IPR001584">
    <property type="entry name" value="Integrase_cat-core"/>
</dbReference>
<evidence type="ECO:0000259" key="1">
    <source>
        <dbReference type="PROSITE" id="PS50994"/>
    </source>
</evidence>